<organism evidence="1 2">
    <name type="scientific">Rhizosphaericola mali</name>
    <dbReference type="NCBI Taxonomy" id="2545455"/>
    <lineage>
        <taxon>Bacteria</taxon>
        <taxon>Pseudomonadati</taxon>
        <taxon>Bacteroidota</taxon>
        <taxon>Chitinophagia</taxon>
        <taxon>Chitinophagales</taxon>
        <taxon>Chitinophagaceae</taxon>
        <taxon>Rhizosphaericola</taxon>
    </lineage>
</organism>
<dbReference type="EMBL" id="CP044016">
    <property type="protein sequence ID" value="QES88782.1"/>
    <property type="molecule type" value="Genomic_DNA"/>
</dbReference>
<proteinExistence type="predicted"/>
<dbReference type="KEGG" id="arac:E0W69_008995"/>
<name>A0A5P2G4N6_9BACT</name>
<protein>
    <submittedName>
        <fullName evidence="1">Uncharacterized protein</fullName>
    </submittedName>
</protein>
<evidence type="ECO:0000313" key="2">
    <source>
        <dbReference type="Proteomes" id="UP000292424"/>
    </source>
</evidence>
<dbReference type="RefSeq" id="WP_131329734.1">
    <property type="nucleotide sequence ID" value="NZ_CP044016.1"/>
</dbReference>
<reference evidence="1 2" key="1">
    <citation type="submission" date="2019-09" db="EMBL/GenBank/DDBJ databases">
        <title>Complete genome sequence of Arachidicoccus sp. B3-10 isolated from apple orchard soil.</title>
        <authorList>
            <person name="Kim H.S."/>
            <person name="Han K.-I."/>
            <person name="Suh M.K."/>
            <person name="Lee K.C."/>
            <person name="Eom M.K."/>
            <person name="Kim J.-S."/>
            <person name="Kang S.W."/>
            <person name="Sin Y."/>
            <person name="Lee J.-S."/>
        </authorList>
    </citation>
    <scope>NUCLEOTIDE SEQUENCE [LARGE SCALE GENOMIC DNA]</scope>
    <source>
        <strain evidence="1 2">B3-10</strain>
    </source>
</reference>
<keyword evidence="2" id="KW-1185">Reference proteome</keyword>
<sequence>MMQVLSSDNNIYVLTKDELRNITGGLAEPTCPENTVACTCRDAGGNVNIAFDVNASSAVQAAAIANKYCEGQGVGGSGGYTCNSDWSC</sequence>
<gene>
    <name evidence="1" type="ORF">E0W69_008995</name>
</gene>
<dbReference type="Proteomes" id="UP000292424">
    <property type="component" value="Chromosome"/>
</dbReference>
<accession>A0A5P2G4N6</accession>
<evidence type="ECO:0000313" key="1">
    <source>
        <dbReference type="EMBL" id="QES88782.1"/>
    </source>
</evidence>
<dbReference type="AlphaFoldDB" id="A0A5P2G4N6"/>